<dbReference type="PANTHER" id="PTHR10000:SF8">
    <property type="entry name" value="HAD SUPERFAMILY HYDROLASE-LIKE, TYPE 3"/>
    <property type="match status" value="1"/>
</dbReference>
<dbReference type="eggNOG" id="COG0561">
    <property type="taxonomic scope" value="Bacteria"/>
</dbReference>
<dbReference type="Gene3D" id="3.40.50.1000">
    <property type="entry name" value="HAD superfamily/HAD-like"/>
    <property type="match status" value="1"/>
</dbReference>
<name>B7GIG0_ANOFW</name>
<dbReference type="NCBIfam" id="TIGR01484">
    <property type="entry name" value="HAD-SF-IIB"/>
    <property type="match status" value="1"/>
</dbReference>
<dbReference type="SFLD" id="SFLDS00003">
    <property type="entry name" value="Haloacid_Dehalogenase"/>
    <property type="match status" value="1"/>
</dbReference>
<keyword evidence="1" id="KW-0378">Hydrolase</keyword>
<sequence>MHKRLRSSKLLFIIKWKEFANMIRLIVTDLDGTLLGYDRRVKEEDREAVVRAITSGIDFAVASGRMDNEILEVLKDIGHDAHRISQNGAFVYTSDHRLLHERTFDRALARSIYEQARALEAIVLVCNEQTSFVETKTEQMEQMKARLFFDIVEKGDMLAAIGRDILPSKITVIGEEHVVASFERFVNETWAPYVDTFISEPRCLDIMPKQISKGEALRLLMSHLQLTAEEVACFGDSFNDIPMFRLTPHSFVMSHAPEQVKKEARYVVSSVHEAIETVLRINEKMPQT</sequence>
<dbReference type="STRING" id="491915.Aflv_1943"/>
<dbReference type="HOGENOM" id="CLU_044146_3_1_9"/>
<dbReference type="GO" id="GO:0005829">
    <property type="term" value="C:cytosol"/>
    <property type="evidence" value="ECO:0007669"/>
    <property type="project" value="TreeGrafter"/>
</dbReference>
<dbReference type="KEGG" id="afl:Aflv_1943"/>
<organism evidence="1 2">
    <name type="scientific">Anoxybacillus flavithermus (strain DSM 21510 / WK1)</name>
    <dbReference type="NCBI Taxonomy" id="491915"/>
    <lineage>
        <taxon>Bacteria</taxon>
        <taxon>Bacillati</taxon>
        <taxon>Bacillota</taxon>
        <taxon>Bacilli</taxon>
        <taxon>Bacillales</taxon>
        <taxon>Anoxybacillaceae</taxon>
        <taxon>Anoxybacillus</taxon>
    </lineage>
</organism>
<dbReference type="InterPro" id="IPR023214">
    <property type="entry name" value="HAD_sf"/>
</dbReference>
<gene>
    <name evidence="1" type="ordered locus">Aflv_1943</name>
</gene>
<accession>B7GIG0</accession>
<reference evidence="1 2" key="1">
    <citation type="journal article" date="2008" name="Genome Biol.">
        <title>Encapsulated in silica: genome, proteome and physiology of the thermophilic bacterium Anoxybacillus flavithermus WK1.</title>
        <authorList>
            <person name="Saw J.H."/>
            <person name="Mountain B.W."/>
            <person name="Feng L."/>
            <person name="Omelchenko M.V."/>
            <person name="Hou S."/>
            <person name="Saito J.A."/>
            <person name="Stott M.B."/>
            <person name="Li D."/>
            <person name="Zhao G."/>
            <person name="Wu J."/>
            <person name="Galperin M.Y."/>
            <person name="Koonin E.V."/>
            <person name="Makarova K.S."/>
            <person name="Wolf Y.I."/>
            <person name="Rigden D.J."/>
            <person name="Dunfield P.F."/>
            <person name="Wang L."/>
            <person name="Alam M."/>
        </authorList>
    </citation>
    <scope>NUCLEOTIDE SEQUENCE [LARGE SCALE GENOMIC DNA]</scope>
    <source>
        <strain evidence="2">DSM 21510 / WK1</strain>
    </source>
</reference>
<dbReference type="SUPFAM" id="SSF56784">
    <property type="entry name" value="HAD-like"/>
    <property type="match status" value="1"/>
</dbReference>
<evidence type="ECO:0000313" key="2">
    <source>
        <dbReference type="Proteomes" id="UP000000742"/>
    </source>
</evidence>
<dbReference type="EMBL" id="CP000922">
    <property type="protein sequence ID" value="ACJ34304.1"/>
    <property type="molecule type" value="Genomic_DNA"/>
</dbReference>
<dbReference type="PANTHER" id="PTHR10000">
    <property type="entry name" value="PHOSPHOSERINE PHOSPHATASE"/>
    <property type="match status" value="1"/>
</dbReference>
<proteinExistence type="predicted"/>
<dbReference type="NCBIfam" id="TIGR00099">
    <property type="entry name" value="Cof-subfamily"/>
    <property type="match status" value="1"/>
</dbReference>
<dbReference type="GO" id="GO:0016791">
    <property type="term" value="F:phosphatase activity"/>
    <property type="evidence" value="ECO:0007669"/>
    <property type="project" value="UniProtKB-ARBA"/>
</dbReference>
<dbReference type="InterPro" id="IPR000150">
    <property type="entry name" value="Cof"/>
</dbReference>
<dbReference type="SFLD" id="SFLDG01140">
    <property type="entry name" value="C2.B:_Phosphomannomutase_and_P"/>
    <property type="match status" value="1"/>
</dbReference>
<dbReference type="GO" id="GO:0000287">
    <property type="term" value="F:magnesium ion binding"/>
    <property type="evidence" value="ECO:0007669"/>
    <property type="project" value="TreeGrafter"/>
</dbReference>
<dbReference type="Pfam" id="PF08282">
    <property type="entry name" value="Hydrolase_3"/>
    <property type="match status" value="1"/>
</dbReference>
<dbReference type="InterPro" id="IPR036412">
    <property type="entry name" value="HAD-like_sf"/>
</dbReference>
<dbReference type="AlphaFoldDB" id="B7GIG0"/>
<protein>
    <submittedName>
        <fullName evidence="1">Predicted hydrolase of the HAD superfamily</fullName>
    </submittedName>
</protein>
<dbReference type="InterPro" id="IPR006379">
    <property type="entry name" value="HAD-SF_hydro_IIB"/>
</dbReference>
<dbReference type="Gene3D" id="3.30.1240.10">
    <property type="match status" value="1"/>
</dbReference>
<evidence type="ECO:0000313" key="1">
    <source>
        <dbReference type="EMBL" id="ACJ34304.1"/>
    </source>
</evidence>
<dbReference type="Proteomes" id="UP000000742">
    <property type="component" value="Chromosome"/>
</dbReference>